<evidence type="ECO:0000259" key="1">
    <source>
        <dbReference type="Pfam" id="PF18029"/>
    </source>
</evidence>
<dbReference type="AlphaFoldDB" id="A0A1H4P241"/>
<feature type="domain" description="Glyoxalase-like" evidence="1">
    <location>
        <begin position="8"/>
        <end position="118"/>
    </location>
</feature>
<dbReference type="Gene3D" id="3.10.180.10">
    <property type="entry name" value="2,3-Dihydroxybiphenyl 1,2-Dioxygenase, domain 1"/>
    <property type="match status" value="1"/>
</dbReference>
<keyword evidence="3" id="KW-1185">Reference proteome</keyword>
<dbReference type="PANTHER" id="PTHR35908:SF1">
    <property type="entry name" value="CONSERVED PROTEIN"/>
    <property type="match status" value="1"/>
</dbReference>
<organism evidence="2 3">
    <name type="scientific">Arthrobacter woluwensis</name>
    <dbReference type="NCBI Taxonomy" id="156980"/>
    <lineage>
        <taxon>Bacteria</taxon>
        <taxon>Bacillati</taxon>
        <taxon>Actinomycetota</taxon>
        <taxon>Actinomycetes</taxon>
        <taxon>Micrococcales</taxon>
        <taxon>Micrococcaceae</taxon>
        <taxon>Arthrobacter</taxon>
    </lineage>
</organism>
<dbReference type="InterPro" id="IPR029068">
    <property type="entry name" value="Glyas_Bleomycin-R_OHBP_Dase"/>
</dbReference>
<dbReference type="EMBL" id="FNSN01000003">
    <property type="protein sequence ID" value="SEC01218.1"/>
    <property type="molecule type" value="Genomic_DNA"/>
</dbReference>
<dbReference type="PANTHER" id="PTHR35908">
    <property type="entry name" value="HYPOTHETICAL FUSION PROTEIN"/>
    <property type="match status" value="1"/>
</dbReference>
<reference evidence="2 3" key="1">
    <citation type="submission" date="2016-10" db="EMBL/GenBank/DDBJ databases">
        <authorList>
            <person name="de Groot N.N."/>
        </authorList>
    </citation>
    <scope>NUCLEOTIDE SEQUENCE [LARGE SCALE GENOMIC DNA]</scope>
    <source>
        <strain evidence="2 3">DSM 10495</strain>
    </source>
</reference>
<evidence type="ECO:0000313" key="2">
    <source>
        <dbReference type="EMBL" id="SEC01218.1"/>
    </source>
</evidence>
<dbReference type="CDD" id="cd06587">
    <property type="entry name" value="VOC"/>
    <property type="match status" value="1"/>
</dbReference>
<dbReference type="Pfam" id="PF18029">
    <property type="entry name" value="Glyoxalase_6"/>
    <property type="match status" value="1"/>
</dbReference>
<dbReference type="STRING" id="156980.SAMN04489745_1841"/>
<proteinExistence type="predicted"/>
<dbReference type="InterPro" id="IPR041581">
    <property type="entry name" value="Glyoxalase_6"/>
</dbReference>
<protein>
    <recommendedName>
        <fullName evidence="1">Glyoxalase-like domain-containing protein</fullName>
    </recommendedName>
</protein>
<dbReference type="SUPFAM" id="SSF54593">
    <property type="entry name" value="Glyoxalase/Bleomycin resistance protein/Dihydroxybiphenyl dioxygenase"/>
    <property type="match status" value="1"/>
</dbReference>
<evidence type="ECO:0000313" key="3">
    <source>
        <dbReference type="Proteomes" id="UP000182652"/>
    </source>
</evidence>
<dbReference type="RefSeq" id="WP_066210478.1">
    <property type="nucleotide sequence ID" value="NZ_FNSN01000003.1"/>
</dbReference>
<name>A0A1H4P241_9MICC</name>
<gene>
    <name evidence="2" type="ORF">SAMN04489745_1841</name>
</gene>
<dbReference type="Proteomes" id="UP000182652">
    <property type="component" value="Unassembled WGS sequence"/>
</dbReference>
<accession>A0A1H4P241</accession>
<sequence length="124" mass="13388">MIGSLSGIVIDCPDPRALAPFYEALLGASRTYEDEEWISLDLGPGLPSLDLQRTDKFHAPDWTSGDPAQQLHLDVRVADFEEGEAAVLAAGATLLEGSEDHPGFRVYADPVGHPFCLVRPRSDG</sequence>